<feature type="transmembrane region" description="Helical" evidence="2">
    <location>
        <begin position="210"/>
        <end position="231"/>
    </location>
</feature>
<sequence length="347" mass="37263">MSSDGSSTTSMAPWYWVLGILYLGLAVAALYRLILKLRADGGSVKSKSRIVFGIYIALVAYGTTRGVVVILEADDKVPRDQDLSQTLFDMIPALLFCVLQTALIAKWVGHVSDVTFVLRHEVFSWRRPIIVASVIACIITVVLVIATLGDEAHSSPYVSEGTWVQILNSSTGITYCINGLLFASLGIILRSNWQPTSESDVAACRRILAIAVLFGGVCIIRGIGLIAFAGQDRESSDIVTSHWGSPLMLTVEWIALVTSLFGLTNVGGSAAGETSSTDVSTSEPMIGSNRNIFGSSRRITFATRSISNTSNGQQLRSMPIEDEPYRGQQVPPDSEPSSTASLVNPGE</sequence>
<name>A0A0S4JDW2_BODSA</name>
<keyword evidence="4" id="KW-1185">Reference proteome</keyword>
<feature type="transmembrane region" description="Helical" evidence="2">
    <location>
        <begin position="52"/>
        <end position="71"/>
    </location>
</feature>
<evidence type="ECO:0000313" key="4">
    <source>
        <dbReference type="Proteomes" id="UP000051952"/>
    </source>
</evidence>
<dbReference type="Proteomes" id="UP000051952">
    <property type="component" value="Unassembled WGS sequence"/>
</dbReference>
<feature type="compositionally biased region" description="Polar residues" evidence="1">
    <location>
        <begin position="335"/>
        <end position="347"/>
    </location>
</feature>
<feature type="region of interest" description="Disordered" evidence="1">
    <location>
        <begin position="308"/>
        <end position="347"/>
    </location>
</feature>
<proteinExistence type="predicted"/>
<keyword evidence="2 3" id="KW-0812">Transmembrane</keyword>
<dbReference type="AlphaFoldDB" id="A0A0S4JDW2"/>
<feature type="transmembrane region" description="Helical" evidence="2">
    <location>
        <begin position="91"/>
        <end position="108"/>
    </location>
</feature>
<reference evidence="4" key="1">
    <citation type="submission" date="2015-09" db="EMBL/GenBank/DDBJ databases">
        <authorList>
            <consortium name="Pathogen Informatics"/>
        </authorList>
    </citation>
    <scope>NUCLEOTIDE SEQUENCE [LARGE SCALE GENOMIC DNA]</scope>
    <source>
        <strain evidence="4">Lake Konstanz</strain>
    </source>
</reference>
<keyword evidence="2" id="KW-1133">Transmembrane helix</keyword>
<feature type="transmembrane region" description="Helical" evidence="2">
    <location>
        <begin position="129"/>
        <end position="149"/>
    </location>
</feature>
<dbReference type="VEuPathDB" id="TriTrypDB:BSAL_23225"/>
<keyword evidence="2" id="KW-0472">Membrane</keyword>
<accession>A0A0S4JDW2</accession>
<feature type="transmembrane region" description="Helical" evidence="2">
    <location>
        <begin position="169"/>
        <end position="189"/>
    </location>
</feature>
<feature type="transmembrane region" description="Helical" evidence="2">
    <location>
        <begin position="243"/>
        <end position="263"/>
    </location>
</feature>
<feature type="transmembrane region" description="Helical" evidence="2">
    <location>
        <begin position="12"/>
        <end position="31"/>
    </location>
</feature>
<evidence type="ECO:0000313" key="3">
    <source>
        <dbReference type="EMBL" id="CUG89751.1"/>
    </source>
</evidence>
<evidence type="ECO:0000256" key="1">
    <source>
        <dbReference type="SAM" id="MobiDB-lite"/>
    </source>
</evidence>
<evidence type="ECO:0000256" key="2">
    <source>
        <dbReference type="SAM" id="Phobius"/>
    </source>
</evidence>
<organism evidence="3 4">
    <name type="scientific">Bodo saltans</name>
    <name type="common">Flagellated protozoan</name>
    <dbReference type="NCBI Taxonomy" id="75058"/>
    <lineage>
        <taxon>Eukaryota</taxon>
        <taxon>Discoba</taxon>
        <taxon>Euglenozoa</taxon>
        <taxon>Kinetoplastea</taxon>
        <taxon>Metakinetoplastina</taxon>
        <taxon>Eubodonida</taxon>
        <taxon>Bodonidae</taxon>
        <taxon>Bodo</taxon>
    </lineage>
</organism>
<dbReference type="EMBL" id="CYKH01001766">
    <property type="protein sequence ID" value="CUG89751.1"/>
    <property type="molecule type" value="Genomic_DNA"/>
</dbReference>
<protein>
    <submittedName>
        <fullName evidence="3">Transmembrane protein, putative</fullName>
    </submittedName>
</protein>
<gene>
    <name evidence="3" type="ORF">BSAL_23225</name>
</gene>